<name>A0AAW2WTN8_9LAMI</name>
<dbReference type="AlphaFoldDB" id="A0AAW2WTN8"/>
<dbReference type="PANTHER" id="PTHR47459:SF1">
    <property type="entry name" value="KINESIN LIGHT CHAIN-RELATED"/>
    <property type="match status" value="1"/>
</dbReference>
<reference evidence="1" key="2">
    <citation type="journal article" date="2024" name="Plant">
        <title>Genomic evolution and insights into agronomic trait innovations of Sesamum species.</title>
        <authorList>
            <person name="Miao H."/>
            <person name="Wang L."/>
            <person name="Qu L."/>
            <person name="Liu H."/>
            <person name="Sun Y."/>
            <person name="Le M."/>
            <person name="Wang Q."/>
            <person name="Wei S."/>
            <person name="Zheng Y."/>
            <person name="Lin W."/>
            <person name="Duan Y."/>
            <person name="Cao H."/>
            <person name="Xiong S."/>
            <person name="Wang X."/>
            <person name="Wei L."/>
            <person name="Li C."/>
            <person name="Ma Q."/>
            <person name="Ju M."/>
            <person name="Zhao R."/>
            <person name="Li G."/>
            <person name="Mu C."/>
            <person name="Tian Q."/>
            <person name="Mei H."/>
            <person name="Zhang T."/>
            <person name="Gao T."/>
            <person name="Zhang H."/>
        </authorList>
    </citation>
    <scope>NUCLEOTIDE SEQUENCE</scope>
    <source>
        <strain evidence="1">KEN1</strain>
    </source>
</reference>
<accession>A0AAW2WTN8</accession>
<evidence type="ECO:0000313" key="1">
    <source>
        <dbReference type="EMBL" id="KAL0444636.1"/>
    </source>
</evidence>
<dbReference type="EMBL" id="JACGWN010000007">
    <property type="protein sequence ID" value="KAL0444636.1"/>
    <property type="molecule type" value="Genomic_DNA"/>
</dbReference>
<organism evidence="1">
    <name type="scientific">Sesamum latifolium</name>
    <dbReference type="NCBI Taxonomy" id="2727402"/>
    <lineage>
        <taxon>Eukaryota</taxon>
        <taxon>Viridiplantae</taxon>
        <taxon>Streptophyta</taxon>
        <taxon>Embryophyta</taxon>
        <taxon>Tracheophyta</taxon>
        <taxon>Spermatophyta</taxon>
        <taxon>Magnoliopsida</taxon>
        <taxon>eudicotyledons</taxon>
        <taxon>Gunneridae</taxon>
        <taxon>Pentapetalae</taxon>
        <taxon>asterids</taxon>
        <taxon>lamiids</taxon>
        <taxon>Lamiales</taxon>
        <taxon>Pedaliaceae</taxon>
        <taxon>Sesamum</taxon>
    </lineage>
</organism>
<protein>
    <submittedName>
        <fullName evidence="1">Uncharacterized protein</fullName>
    </submittedName>
</protein>
<reference evidence="1" key="1">
    <citation type="submission" date="2020-06" db="EMBL/GenBank/DDBJ databases">
        <authorList>
            <person name="Li T."/>
            <person name="Hu X."/>
            <person name="Zhang T."/>
            <person name="Song X."/>
            <person name="Zhang H."/>
            <person name="Dai N."/>
            <person name="Sheng W."/>
            <person name="Hou X."/>
            <person name="Wei L."/>
        </authorList>
    </citation>
    <scope>NUCLEOTIDE SEQUENCE</scope>
    <source>
        <strain evidence="1">KEN1</strain>
        <tissue evidence="1">Leaf</tissue>
    </source>
</reference>
<sequence>MGRREEAHLRKALEIKEKTLEEGSTSRELVEVAYDRRLLGVIYTGLEDHEKALAQNQLSQRVLKNWGRSSNLLLAEIDAANMQMRWGGMKKLLTLLKGVVQQTDKESEDRAMVFTSMAKALYNLSIYIYIYIKV</sequence>
<dbReference type="PANTHER" id="PTHR47459">
    <property type="entry name" value="KINESIN LIGHT CHAIN-RELATED"/>
    <property type="match status" value="1"/>
</dbReference>
<proteinExistence type="predicted"/>
<comment type="caution">
    <text evidence="1">The sequence shown here is derived from an EMBL/GenBank/DDBJ whole genome shotgun (WGS) entry which is preliminary data.</text>
</comment>
<gene>
    <name evidence="1" type="ORF">Slati_2186300</name>
</gene>